<protein>
    <recommendedName>
        <fullName evidence="4">AbrB/MazE/SpoVT family DNA-binding domain-containing protein</fullName>
    </recommendedName>
</protein>
<keyword evidence="3" id="KW-1185">Reference proteome</keyword>
<dbReference type="EMBL" id="JBAFUR010000011">
    <property type="protein sequence ID" value="MFG1255532.1"/>
    <property type="molecule type" value="Genomic_DNA"/>
</dbReference>
<dbReference type="Proteomes" id="UP001604043">
    <property type="component" value="Unassembled WGS sequence"/>
</dbReference>
<evidence type="ECO:0000313" key="3">
    <source>
        <dbReference type="Proteomes" id="UP001604043"/>
    </source>
</evidence>
<evidence type="ECO:0000313" key="2">
    <source>
        <dbReference type="EMBL" id="MFG1255532.1"/>
    </source>
</evidence>
<accession>A0ABW6ZNT8</accession>
<reference evidence="2 3" key="1">
    <citation type="submission" date="2024-02" db="EMBL/GenBank/DDBJ databases">
        <title>Expansion and revision of Xanthobacter and proposal of Roseixanthobacter gen. nov.</title>
        <authorList>
            <person name="Soltysiak M.P.M."/>
            <person name="Jalihal A."/>
            <person name="Ory A."/>
            <person name="Chrisophersen C."/>
            <person name="Lee A.D."/>
            <person name="Boulton J."/>
            <person name="Springer M."/>
        </authorList>
    </citation>
    <scope>NUCLEOTIDE SEQUENCE [LARGE SCALE GENOMIC DNA]</scope>
    <source>
        <strain evidence="2 3">CB5</strain>
    </source>
</reference>
<evidence type="ECO:0000256" key="1">
    <source>
        <dbReference type="SAM" id="MobiDB-lite"/>
    </source>
</evidence>
<sequence length="71" mass="7820">MGRTKLWSERLHVTLPAGAKTRIAAVLAEGEDTLDLVRAAIDKEVRRRERAQKRSVPQDDGRKLPAGGEGD</sequence>
<name>A0ABW6ZNT8_9HYPH</name>
<comment type="caution">
    <text evidence="2">The sequence shown here is derived from an EMBL/GenBank/DDBJ whole genome shotgun (WGS) entry which is preliminary data.</text>
</comment>
<organism evidence="2 3">
    <name type="scientific">Xanthobacter aminoxidans</name>
    <dbReference type="NCBI Taxonomy" id="186280"/>
    <lineage>
        <taxon>Bacteria</taxon>
        <taxon>Pseudomonadati</taxon>
        <taxon>Pseudomonadota</taxon>
        <taxon>Alphaproteobacteria</taxon>
        <taxon>Hyphomicrobiales</taxon>
        <taxon>Xanthobacteraceae</taxon>
        <taxon>Xanthobacter</taxon>
    </lineage>
</organism>
<proteinExistence type="predicted"/>
<gene>
    <name evidence="2" type="ORF">V5F30_25190</name>
</gene>
<evidence type="ECO:0008006" key="4">
    <source>
        <dbReference type="Google" id="ProtNLM"/>
    </source>
</evidence>
<dbReference type="RefSeq" id="WP_394010318.1">
    <property type="nucleotide sequence ID" value="NZ_JBAFUR010000011.1"/>
</dbReference>
<feature type="region of interest" description="Disordered" evidence="1">
    <location>
        <begin position="46"/>
        <end position="71"/>
    </location>
</feature>